<reference evidence="1 2" key="1">
    <citation type="journal article" date="2012" name="Genet. Mol. Biol.">
        <title>Analysis of 16S rRNA and mxaF genes revealing insights into Methylobacterium niche-specific plant association.</title>
        <authorList>
            <person name="Dourado M.N."/>
            <person name="Andreote F.D."/>
            <person name="Dini-Andreote F."/>
            <person name="Conti R."/>
            <person name="Araujo J.M."/>
            <person name="Araujo W.L."/>
        </authorList>
    </citation>
    <scope>NUCLEOTIDE SEQUENCE [LARGE SCALE GENOMIC DNA]</scope>
    <source>
        <strain evidence="1 2">SR1.6/6</strain>
    </source>
</reference>
<reference evidence="1 2" key="2">
    <citation type="journal article" date="2013" name="Genome Announc.">
        <title>Draft Genome Sequence of Methylobacterium mesophilicum Strain SR1.6/6, Isolated from Citrus sinensis.</title>
        <authorList>
            <person name="Marinho Almeida D."/>
            <person name="Dini-Andreote F."/>
            <person name="Camargo Neves A.A."/>
            <person name="Juca Ramos R.T."/>
            <person name="Andreote F.D."/>
            <person name="Carneiro A.R."/>
            <person name="Oliveira de Souza Lima A."/>
            <person name="Caracciolo Gomes de Sa P.H."/>
            <person name="Ribeiro Barbosa M.S."/>
            <person name="Araujo W.L."/>
            <person name="Silva A."/>
        </authorList>
    </citation>
    <scope>NUCLEOTIDE SEQUENCE [LARGE SCALE GENOMIC DNA]</scope>
    <source>
        <strain evidence="1 2">SR1.6/6</strain>
    </source>
</reference>
<evidence type="ECO:0000313" key="1">
    <source>
        <dbReference type="EMBL" id="QGY01670.1"/>
    </source>
</evidence>
<dbReference type="AlphaFoldDB" id="A0A6B9FFP4"/>
<name>A0A6B9FFP4_9HYPH</name>
<dbReference type="PROSITE" id="PS51318">
    <property type="entry name" value="TAT"/>
    <property type="match status" value="1"/>
</dbReference>
<protein>
    <submittedName>
        <fullName evidence="1">ABC transporter substrate-binding protein</fullName>
    </submittedName>
</protein>
<proteinExistence type="predicted"/>
<evidence type="ECO:0000313" key="2">
    <source>
        <dbReference type="Proteomes" id="UP000012488"/>
    </source>
</evidence>
<dbReference type="RefSeq" id="WP_010683432.1">
    <property type="nucleotide sequence ID" value="NZ_CP043538.1"/>
</dbReference>
<dbReference type="PANTHER" id="PTHR30024">
    <property type="entry name" value="ALIPHATIC SULFONATES-BINDING PROTEIN-RELATED"/>
    <property type="match status" value="1"/>
</dbReference>
<dbReference type="OrthoDB" id="6788250at2"/>
<sequence length="349" mass="36623">MRSGSFTTQCGSATRRTVLRHGLAAAALGSPLIGSGPARAEASELRIAKQPGLSYLPAVIAEKLGLVEKHAKAAGIENLRVTWTRLTNGGASNDALLSGGVDMVISGGPNMLIMWGKTSGRVKGVVATGALPMKLVTNNPNVKTLADFGPNDRIAVPTIRVGTQPVVLGIAVEKQFGAGALEKFNAMTVGMGHPDAMIALQNKNNGVTAHFSQPPYQDQELAMPDVHEVLDSVAVMGGPLTNGCVYSTTTFHDANPKIIAAFVGAIKEAIALIEKDKPAAAGIYLEVNKESISADALTALIARPGMVFSAAPQNLLPAAQFFSRAGYIKQKPTSWKEFFFEEVHDLPGS</sequence>
<dbReference type="Gene3D" id="3.40.190.10">
    <property type="entry name" value="Periplasmic binding protein-like II"/>
    <property type="match status" value="2"/>
</dbReference>
<dbReference type="EMBL" id="CP043538">
    <property type="protein sequence ID" value="QGY01670.1"/>
    <property type="molecule type" value="Genomic_DNA"/>
</dbReference>
<dbReference type="PANTHER" id="PTHR30024:SF2">
    <property type="entry name" value="ABC TRANSPORTER SUBSTRATE-BINDING PROTEIN"/>
    <property type="match status" value="1"/>
</dbReference>
<dbReference type="KEGG" id="mmes:MMSR116_06985"/>
<dbReference type="SUPFAM" id="SSF53850">
    <property type="entry name" value="Periplasmic binding protein-like II"/>
    <property type="match status" value="1"/>
</dbReference>
<gene>
    <name evidence="1" type="ORF">MMSR116_06985</name>
</gene>
<dbReference type="InterPro" id="IPR006311">
    <property type="entry name" value="TAT_signal"/>
</dbReference>
<organism evidence="1 2">
    <name type="scientific">Methylobacterium mesophilicum SR1.6/6</name>
    <dbReference type="NCBI Taxonomy" id="908290"/>
    <lineage>
        <taxon>Bacteria</taxon>
        <taxon>Pseudomonadati</taxon>
        <taxon>Pseudomonadota</taxon>
        <taxon>Alphaproteobacteria</taxon>
        <taxon>Hyphomicrobiales</taxon>
        <taxon>Methylobacteriaceae</taxon>
        <taxon>Methylobacterium</taxon>
    </lineage>
</organism>
<accession>A0A6B9FFP4</accession>
<dbReference type="Proteomes" id="UP000012488">
    <property type="component" value="Chromosome"/>
</dbReference>